<dbReference type="EMBL" id="BAABFX010000018">
    <property type="protein sequence ID" value="GAA4391027.1"/>
    <property type="molecule type" value="Genomic_DNA"/>
</dbReference>
<evidence type="ECO:0000259" key="1">
    <source>
        <dbReference type="Pfam" id="PF12770"/>
    </source>
</evidence>
<dbReference type="Proteomes" id="UP001500390">
    <property type="component" value="Unassembled WGS sequence"/>
</dbReference>
<organism evidence="2 3">
    <name type="scientific">Ornithinibacter aureus</name>
    <dbReference type="NCBI Taxonomy" id="622664"/>
    <lineage>
        <taxon>Bacteria</taxon>
        <taxon>Bacillati</taxon>
        <taxon>Actinomycetota</taxon>
        <taxon>Actinomycetes</taxon>
        <taxon>Micrococcales</taxon>
        <taxon>Intrasporangiaceae</taxon>
        <taxon>Ornithinibacter</taxon>
    </lineage>
</organism>
<protein>
    <submittedName>
        <fullName evidence="2">CHAT domain-containing protein</fullName>
    </submittedName>
</protein>
<reference evidence="3" key="1">
    <citation type="journal article" date="2019" name="Int. J. Syst. Evol. Microbiol.">
        <title>The Global Catalogue of Microorganisms (GCM) 10K type strain sequencing project: providing services to taxonomists for standard genome sequencing and annotation.</title>
        <authorList>
            <consortium name="The Broad Institute Genomics Platform"/>
            <consortium name="The Broad Institute Genome Sequencing Center for Infectious Disease"/>
            <person name="Wu L."/>
            <person name="Ma J."/>
        </authorList>
    </citation>
    <scope>NUCLEOTIDE SEQUENCE [LARGE SCALE GENOMIC DNA]</scope>
    <source>
        <strain evidence="3">JCM 17738</strain>
    </source>
</reference>
<gene>
    <name evidence="2" type="ORF">GCM10023153_08500</name>
</gene>
<sequence>MAEARHANEVGRFEEAATALDDALEQLAESGHPDAPRTSTRIRITRSWSELELHGLGSALAMLRRARADADRLDDPILTALTYIQEGTLHGRAGDWSSCLAALTMVGTREESLDSAQQWALHLNLGQAYLGVGRTTEGAREFERARDIAVAHELVDQEFKARHNHAVAAFLDGDIARALVLMRQADAMDAAVSRDRARLDQAEVLLEAGLVDGARTALAEALTAARIEGHRLEEGEISLRLARCDLLAGDLDGARRHVRQATAAYRTRQAVELVREAELVRATVDVADGRDLPAVVAEMARRTDQTSATTTTDRAAVRLEAEARLLLGDLDGAEARLAGLGRSHRESLPSRLHETLVRARLDVARGRHVEAERRITTGNRLLAAHQFQSSSLEVRAALALHGRRLALFDVERSITDGDADGILTSVERWRAISHRINPVTTSTDPELTTLTRELRRLRRLVSEHEGQPPADLASQVAHLEEEVSQREWSLTVAGASVTTVPPVDSDEARGAAADRGATIVEFFEHSGALWTIVLEDGRLDVTRMTSVDTVRKQVTRLRRDLRARAMVTPDSPMGAVLARATASSLAAVDTTLNPSGRASARVVIIPSRSLAAVPWSLLPSLTGRPVTVAPSLTRWVRGATRGGSAAAPPAHRAPVAALYGPGLARTGPEIDAVRAAWSVRANGPTGATGATGAIDVATSDDVIRALDGARVVHLAAHGTHEAQSPLFSSVQMADGPVFAHEFPRPVAAEHVALSACDVGQFSTRTGDEPLGLATALLSLGATSVLAAVAPVADHVAADAMVAYHRVLATGEDAATAWAGAVSAHPGAGVFCLYGSDWRAVR</sequence>
<dbReference type="Pfam" id="PF12770">
    <property type="entry name" value="CHAT"/>
    <property type="match status" value="1"/>
</dbReference>
<dbReference type="Gene3D" id="1.25.40.10">
    <property type="entry name" value="Tetratricopeptide repeat domain"/>
    <property type="match status" value="1"/>
</dbReference>
<evidence type="ECO:0000313" key="3">
    <source>
        <dbReference type="Proteomes" id="UP001500390"/>
    </source>
</evidence>
<accession>A0ABP8JHL1</accession>
<evidence type="ECO:0000313" key="2">
    <source>
        <dbReference type="EMBL" id="GAA4391027.1"/>
    </source>
</evidence>
<feature type="domain" description="CHAT" evidence="1">
    <location>
        <begin position="592"/>
        <end position="820"/>
    </location>
</feature>
<dbReference type="SUPFAM" id="SSF48452">
    <property type="entry name" value="TPR-like"/>
    <property type="match status" value="2"/>
</dbReference>
<dbReference type="RefSeq" id="WP_159902622.1">
    <property type="nucleotide sequence ID" value="NZ_BAABFX010000018.1"/>
</dbReference>
<dbReference type="InterPro" id="IPR011990">
    <property type="entry name" value="TPR-like_helical_dom_sf"/>
</dbReference>
<proteinExistence type="predicted"/>
<name>A0ABP8JHL1_9MICO</name>
<keyword evidence="3" id="KW-1185">Reference proteome</keyword>
<dbReference type="InterPro" id="IPR024983">
    <property type="entry name" value="CHAT_dom"/>
</dbReference>
<comment type="caution">
    <text evidence="2">The sequence shown here is derived from an EMBL/GenBank/DDBJ whole genome shotgun (WGS) entry which is preliminary data.</text>
</comment>